<evidence type="ECO:0000256" key="1">
    <source>
        <dbReference type="ARBA" id="ARBA00004227"/>
    </source>
</evidence>
<comment type="catalytic activity">
    <reaction evidence="33">
        <text>a 5'-end 5'-phospho-2'-deoxyribonucleotide in single-stranded DNA + H2O = a 5'-end 5'-dephospho-2'-deoxyribonucleotide in single-stranded DNA + phosphate</text>
        <dbReference type="Rhea" id="RHEA:82335"/>
        <dbReference type="Rhea" id="RHEA-COMP:19868"/>
        <dbReference type="Rhea" id="RHEA-COMP:19869"/>
        <dbReference type="ChEBI" id="CHEBI:15377"/>
        <dbReference type="ChEBI" id="CHEBI:43474"/>
        <dbReference type="ChEBI" id="CHEBI:136412"/>
        <dbReference type="ChEBI" id="CHEBI:136416"/>
    </reaction>
    <physiologicalReaction direction="left-to-right" evidence="33">
        <dbReference type="Rhea" id="RHEA:82336"/>
    </physiologicalReaction>
</comment>
<dbReference type="Bgee" id="ENSOANG00000044000">
    <property type="expression patterns" value="Expressed in adult mammalian kidney and 7 other cell types or tissues"/>
</dbReference>
<keyword evidence="12" id="KW-0391">Immunity</keyword>
<evidence type="ECO:0000256" key="5">
    <source>
        <dbReference type="ARBA" id="ARBA00022692"/>
    </source>
</evidence>
<evidence type="ECO:0000256" key="19">
    <source>
        <dbReference type="ARBA" id="ARBA00023180"/>
    </source>
</evidence>
<comment type="catalytic activity">
    <reaction evidence="23">
        <text>Exonucleolytic cleavage in the 5'- to 3'-direction to yield nucleoside 3'-phosphates.</text>
        <dbReference type="EC" id="3.1.16.1"/>
    </reaction>
</comment>
<dbReference type="GO" id="GO:0005765">
    <property type="term" value="C:lysosomal membrane"/>
    <property type="evidence" value="ECO:0007669"/>
    <property type="project" value="Ensembl"/>
</dbReference>
<evidence type="ECO:0000256" key="25">
    <source>
        <dbReference type="ARBA" id="ARBA00037858"/>
    </source>
</evidence>
<comment type="catalytic activity">
    <reaction evidence="30">
        <text>a ribonucleoside 3'-phosphate-2'-3'-cyclophospho-GMP + H2O = a ribonucleoside 3'-phosphate + 2',3'-cyclophospho-GMP + H(+)</text>
        <dbReference type="Rhea" id="RHEA:81319"/>
        <dbReference type="ChEBI" id="CHEBI:13197"/>
        <dbReference type="ChEBI" id="CHEBI:15377"/>
        <dbReference type="ChEBI" id="CHEBI:15378"/>
        <dbReference type="ChEBI" id="CHEBI:60837"/>
        <dbReference type="ChEBI" id="CHEBI:231870"/>
    </reaction>
    <physiologicalReaction direction="left-to-right" evidence="30">
        <dbReference type="Rhea" id="RHEA:81320"/>
    </physiologicalReaction>
</comment>
<evidence type="ECO:0000256" key="31">
    <source>
        <dbReference type="ARBA" id="ARBA00049874"/>
    </source>
</evidence>
<dbReference type="GO" id="GO:0005789">
    <property type="term" value="C:endoplasmic reticulum membrane"/>
    <property type="evidence" value="ECO:0007669"/>
    <property type="project" value="UniProtKB-SubCell"/>
</dbReference>
<evidence type="ECO:0000256" key="20">
    <source>
        <dbReference type="ARBA" id="ARBA00023198"/>
    </source>
</evidence>
<keyword evidence="18" id="KW-1015">Disulfide bond</keyword>
<evidence type="ECO:0000313" key="40">
    <source>
        <dbReference type="Proteomes" id="UP000002279"/>
    </source>
</evidence>
<dbReference type="Proteomes" id="UP000002279">
    <property type="component" value="Chromosome 5"/>
</dbReference>
<sequence length="492" mass="54326">MKLYSAYQQPKPRMEEQLLSPVMPRTLAEKNARWALLITLLGTMVLCALLTQLLFWPRLGGPPGGKSNQAPGPTCKDPCQAVLVESIPEGLTFASGPTHPTISQAWLDLAAGAHRSLDIASFYWTLTNQDTRTQEPSAQQGERVLQELLNLAPKGVNVRVAVSKPNGPQPQADLQALLDSGAQIRMVDMQRLTHGVLHTKFWVVDQTHIYIGSANMDWRSLTQVKELGVVVYNCSCLAQDLAKVFEAYWYLGQSGSAIPSPWPDSYATRYNLDSPLQLQLNGTPARVYFSSAPPSLCPAGRTPDLSALLSLVDDARGFVYVAVMNYLPTMEFSHPRRFWPAIDDGLRRAAYERGVKVRLLVSCWDHSEPSLLPFLRSLAALQDNRTHYDVQVRLFVVPADEAQARIPYARVNHNKYMVTDRAAYIGTSNWSGSYFTQTAGSALVVNQTGAAGAAGDPGLREQLEAVFLRDWDSVYSHELDDPLAAGNSCRLL</sequence>
<evidence type="ECO:0000256" key="23">
    <source>
        <dbReference type="ARBA" id="ARBA00035759"/>
    </source>
</evidence>
<evidence type="ECO:0000256" key="3">
    <source>
        <dbReference type="ARBA" id="ARBA00004648"/>
    </source>
</evidence>
<evidence type="ECO:0000256" key="14">
    <source>
        <dbReference type="ARBA" id="ARBA00022989"/>
    </source>
</evidence>
<dbReference type="RefSeq" id="XP_028921101.1">
    <property type="nucleotide sequence ID" value="XM_029065268.2"/>
</dbReference>
<dbReference type="PROSITE" id="PS50035">
    <property type="entry name" value="PLD"/>
    <property type="match status" value="2"/>
</dbReference>
<evidence type="ECO:0000256" key="35">
    <source>
        <dbReference type="ARBA" id="ARBA00049996"/>
    </source>
</evidence>
<keyword evidence="6" id="KW-0540">Nuclease</keyword>
<keyword evidence="15" id="KW-0333">Golgi apparatus</keyword>
<dbReference type="PANTHER" id="PTHR10185:SF16">
    <property type="entry name" value="5'-3' EXONUCLEASE PLD3"/>
    <property type="match status" value="1"/>
</dbReference>
<feature type="domain" description="PLD phosphodiesterase" evidence="38">
    <location>
        <begin position="193"/>
        <end position="220"/>
    </location>
</feature>
<dbReference type="Ensembl" id="ENSOANT00000065019.1">
    <property type="protein sequence ID" value="ENSOANP00000043614.1"/>
    <property type="gene ID" value="ENSOANG00000044000.1"/>
</dbReference>
<dbReference type="GO" id="GO:0031901">
    <property type="term" value="C:early endosome membrane"/>
    <property type="evidence" value="ECO:0007669"/>
    <property type="project" value="UniProtKB-SubCell"/>
</dbReference>
<dbReference type="PANTHER" id="PTHR10185">
    <property type="entry name" value="PHOSPHOLIPASE D - RELATED"/>
    <property type="match status" value="1"/>
</dbReference>
<dbReference type="Pfam" id="PF13918">
    <property type="entry name" value="PLDc_3"/>
    <property type="match status" value="1"/>
</dbReference>
<evidence type="ECO:0000256" key="12">
    <source>
        <dbReference type="ARBA" id="ARBA00022859"/>
    </source>
</evidence>
<dbReference type="GO" id="GO:0014902">
    <property type="term" value="P:myotube differentiation"/>
    <property type="evidence" value="ECO:0007669"/>
    <property type="project" value="Ensembl"/>
</dbReference>
<evidence type="ECO:0000256" key="32">
    <source>
        <dbReference type="ARBA" id="ARBA00049884"/>
    </source>
</evidence>
<dbReference type="InterPro" id="IPR050874">
    <property type="entry name" value="Diverse_PLD-related"/>
</dbReference>
<dbReference type="InterPro" id="IPR032803">
    <property type="entry name" value="PLDc_3"/>
</dbReference>
<dbReference type="GO" id="GO:0000139">
    <property type="term" value="C:Golgi membrane"/>
    <property type="evidence" value="ECO:0007669"/>
    <property type="project" value="UniProtKB-SubCell"/>
</dbReference>
<evidence type="ECO:0000256" key="7">
    <source>
        <dbReference type="ARBA" id="ARBA00022737"/>
    </source>
</evidence>
<comment type="catalytic activity">
    <reaction evidence="32">
        <text>a 5'-end 5'-dephospho-ribonucleotidyl-ribonucleotide-RNA + H2O = a ribonucleoside 3'-phosphate + a 5'-end dephospho-ribonucleoside-RNA + H(+)</text>
        <dbReference type="Rhea" id="RHEA:81375"/>
        <dbReference type="Rhea" id="RHEA-COMP:13936"/>
        <dbReference type="Rhea" id="RHEA-COMP:19670"/>
        <dbReference type="ChEBI" id="CHEBI:13197"/>
        <dbReference type="ChEBI" id="CHEBI:15377"/>
        <dbReference type="ChEBI" id="CHEBI:15378"/>
        <dbReference type="ChEBI" id="CHEBI:138284"/>
        <dbReference type="ChEBI" id="CHEBI:231871"/>
    </reaction>
    <physiologicalReaction direction="left-to-right" evidence="32">
        <dbReference type="Rhea" id="RHEA:81376"/>
    </physiologicalReaction>
</comment>
<evidence type="ECO:0000256" key="10">
    <source>
        <dbReference type="ARBA" id="ARBA00022824"/>
    </source>
</evidence>
<comment type="subunit">
    <text evidence="35">Homodimer. Interacts with APP.</text>
</comment>
<dbReference type="GO" id="GO:0012505">
    <property type="term" value="C:endomembrane system"/>
    <property type="evidence" value="ECO:0000318"/>
    <property type="project" value="GO_Central"/>
</dbReference>
<evidence type="ECO:0000256" key="27">
    <source>
        <dbReference type="ARBA" id="ARBA00039647"/>
    </source>
</evidence>
<evidence type="ECO:0000259" key="38">
    <source>
        <dbReference type="PROSITE" id="PS50035"/>
    </source>
</evidence>
<keyword evidence="7" id="KW-0677">Repeat</keyword>
<accession>A0A6I8NQV9</accession>
<dbReference type="SMART" id="SM00155">
    <property type="entry name" value="PLDc"/>
    <property type="match status" value="2"/>
</dbReference>
<evidence type="ECO:0000256" key="9">
    <source>
        <dbReference type="ARBA" id="ARBA00022801"/>
    </source>
</evidence>
<keyword evidence="19" id="KW-0325">Glycoprotein</keyword>
<feature type="transmembrane region" description="Helical" evidence="37">
    <location>
        <begin position="34"/>
        <end position="56"/>
    </location>
</feature>
<dbReference type="OrthoDB" id="1923775at2759"/>
<evidence type="ECO:0000256" key="8">
    <source>
        <dbReference type="ARBA" id="ARBA00022753"/>
    </source>
</evidence>
<dbReference type="GO" id="GO:1900015">
    <property type="term" value="P:regulation of cytokine production involved in inflammatory response"/>
    <property type="evidence" value="ECO:0007669"/>
    <property type="project" value="Ensembl"/>
</dbReference>
<comment type="catalytic activity">
    <reaction evidence="31">
        <text>a 5'-end 5'-dephospho-2'-deoxyribonucleotidyl-2'-deoxyribonucleotide in single-stranded DNA + H2O = a 5'-end dephospho-2'-deoxyribonucleoside in single-stranded DNA + a 2'-deoxyribonucleoside 3'-phosphate + H(+)</text>
        <dbReference type="Rhea" id="RHEA:81379"/>
        <dbReference type="Rhea" id="RHEA-COMP:19701"/>
        <dbReference type="Rhea" id="RHEA-COMP:19702"/>
        <dbReference type="ChEBI" id="CHEBI:15377"/>
        <dbReference type="ChEBI" id="CHEBI:15378"/>
        <dbReference type="ChEBI" id="CHEBI:131705"/>
        <dbReference type="ChEBI" id="CHEBI:136416"/>
        <dbReference type="ChEBI" id="CHEBI:231873"/>
    </reaction>
    <physiologicalReaction direction="left-to-right" evidence="31">
        <dbReference type="Rhea" id="RHEA:81380"/>
    </physiologicalReaction>
</comment>
<dbReference type="FunFam" id="3.30.870.10:FF:000019">
    <property type="entry name" value="phospholipase D3 isoform X1"/>
    <property type="match status" value="1"/>
</dbReference>
<evidence type="ECO:0000256" key="26">
    <source>
        <dbReference type="ARBA" id="ARBA00039059"/>
    </source>
</evidence>
<dbReference type="FunFam" id="3.30.870.10:FF:000013">
    <property type="entry name" value="phospholipase D3 isoform X1"/>
    <property type="match status" value="1"/>
</dbReference>
<keyword evidence="17 37" id="KW-0472">Membrane</keyword>
<evidence type="ECO:0000256" key="18">
    <source>
        <dbReference type="ARBA" id="ARBA00023157"/>
    </source>
</evidence>
<evidence type="ECO:0000256" key="36">
    <source>
        <dbReference type="ARBA" id="ARBA00050052"/>
    </source>
</evidence>
<evidence type="ECO:0000256" key="11">
    <source>
        <dbReference type="ARBA" id="ARBA00022839"/>
    </source>
</evidence>
<dbReference type="RefSeq" id="XP_028921100.1">
    <property type="nucleotide sequence ID" value="XM_029065267.1"/>
</dbReference>
<evidence type="ECO:0000256" key="34">
    <source>
        <dbReference type="ARBA" id="ARBA00049926"/>
    </source>
</evidence>
<keyword evidence="5 37" id="KW-0812">Transmembrane</keyword>
<dbReference type="GO" id="GO:0006954">
    <property type="term" value="P:inflammatory response"/>
    <property type="evidence" value="ECO:0007669"/>
    <property type="project" value="UniProtKB-KW"/>
</dbReference>
<keyword evidence="11" id="KW-0269">Exonuclease</keyword>
<reference evidence="39" key="3">
    <citation type="submission" date="2025-09" db="UniProtKB">
        <authorList>
            <consortium name="Ensembl"/>
        </authorList>
    </citation>
    <scope>IDENTIFICATION</scope>
    <source>
        <strain evidence="39">Glennie</strain>
    </source>
</reference>
<dbReference type="OMA" id="RDNHTHF"/>
<dbReference type="FunCoup" id="A0A6I8NQV9">
    <property type="interactions" value="768"/>
</dbReference>
<evidence type="ECO:0000256" key="17">
    <source>
        <dbReference type="ARBA" id="ARBA00023136"/>
    </source>
</evidence>
<dbReference type="GO" id="GO:0002376">
    <property type="term" value="P:immune system process"/>
    <property type="evidence" value="ECO:0007669"/>
    <property type="project" value="UniProtKB-KW"/>
</dbReference>
<dbReference type="SUPFAM" id="SSF56024">
    <property type="entry name" value="Phospholipase D/nuclease"/>
    <property type="match status" value="2"/>
</dbReference>
<keyword evidence="8" id="KW-0967">Endosome</keyword>
<keyword evidence="13" id="KW-0735">Signal-anchor</keyword>
<evidence type="ECO:0000256" key="21">
    <source>
        <dbReference type="ARBA" id="ARBA00023228"/>
    </source>
</evidence>
<keyword evidence="40" id="KW-1185">Reference proteome</keyword>
<dbReference type="InParanoid" id="A0A6I8NQV9"/>
<dbReference type="CTD" id="23646"/>
<evidence type="ECO:0000256" key="16">
    <source>
        <dbReference type="ARBA" id="ARBA00023098"/>
    </source>
</evidence>
<comment type="catalytic activity">
    <reaction evidence="34">
        <text>an (R,S)-glycero-3-phospho-(3'-acyl-1'-glycerol) + a 1-acyl-sn-glycerol = a 3-acyl-sn-glycero-1-phospho-(3'-acyl-1'-sn-glycerol) + glycerol</text>
        <dbReference type="Rhea" id="RHEA:82563"/>
        <dbReference type="ChEBI" id="CHEBI:17754"/>
        <dbReference type="ChEBI" id="CHEBI:64683"/>
        <dbReference type="ChEBI" id="CHEBI:77717"/>
        <dbReference type="ChEBI" id="CHEBI:232393"/>
    </reaction>
    <physiologicalReaction direction="left-to-right" evidence="34">
        <dbReference type="Rhea" id="RHEA:82564"/>
    </physiologicalReaction>
</comment>
<evidence type="ECO:0000256" key="15">
    <source>
        <dbReference type="ARBA" id="ARBA00023034"/>
    </source>
</evidence>
<feature type="domain" description="PLD phosphodiesterase" evidence="38">
    <location>
        <begin position="408"/>
        <end position="434"/>
    </location>
</feature>
<reference evidence="39" key="2">
    <citation type="submission" date="2025-08" db="UniProtKB">
        <authorList>
            <consortium name="Ensembl"/>
        </authorList>
    </citation>
    <scope>IDENTIFICATION</scope>
    <source>
        <strain evidence="39">Glennie</strain>
    </source>
</reference>
<comment type="catalytic activity">
    <reaction evidence="29">
        <text>3-lyso-sn-glycero-1-phospho-(3'-(9Z-octadecenoyl)-1'-sn-glycerol) + 1-(9Z-octadecenoyl)-sn-glycerol = 3-(9Z-octadecenoyl)-sn-glycero-1-phospho-(3'-(9Z-octadecenoyl)-1'-sn-glycerol) + glycerol</text>
        <dbReference type="Rhea" id="RHEA:82567"/>
        <dbReference type="ChEBI" id="CHEBI:17754"/>
        <dbReference type="ChEBI" id="CHEBI:75757"/>
        <dbReference type="ChEBI" id="CHEBI:139150"/>
        <dbReference type="ChEBI" id="CHEBI:232394"/>
    </reaction>
    <physiologicalReaction direction="left-to-right" evidence="29">
        <dbReference type="Rhea" id="RHEA:82568"/>
    </physiologicalReaction>
</comment>
<dbReference type="GO" id="GO:0045145">
    <property type="term" value="F:single-stranded DNA 5'-3' DNA exonuclease activity"/>
    <property type="evidence" value="ECO:0007669"/>
    <property type="project" value="Ensembl"/>
</dbReference>
<evidence type="ECO:0000256" key="30">
    <source>
        <dbReference type="ARBA" id="ARBA00049873"/>
    </source>
</evidence>
<evidence type="ECO:0000313" key="39">
    <source>
        <dbReference type="Ensembl" id="ENSOANP00000043614.1"/>
    </source>
</evidence>
<evidence type="ECO:0000256" key="28">
    <source>
        <dbReference type="ARBA" id="ARBA00041681"/>
    </source>
</evidence>
<keyword evidence="22" id="KW-1208">Phospholipid metabolism</keyword>
<evidence type="ECO:0000256" key="13">
    <source>
        <dbReference type="ARBA" id="ARBA00022968"/>
    </source>
</evidence>
<reference evidence="39 40" key="1">
    <citation type="journal article" date="2008" name="Nature">
        <title>Genome analysis of the platypus reveals unique signatures of evolution.</title>
        <authorList>
            <person name="Warren W.C."/>
            <person name="Hillier L.W."/>
            <person name="Marshall Graves J.A."/>
            <person name="Birney E."/>
            <person name="Ponting C.P."/>
            <person name="Grutzner F."/>
            <person name="Belov K."/>
            <person name="Miller W."/>
            <person name="Clarke L."/>
            <person name="Chinwalla A.T."/>
            <person name="Yang S.P."/>
            <person name="Heger A."/>
            <person name="Locke D.P."/>
            <person name="Miethke P."/>
            <person name="Waters P.D."/>
            <person name="Veyrunes F."/>
            <person name="Fulton L."/>
            <person name="Fulton B."/>
            <person name="Graves T."/>
            <person name="Wallis J."/>
            <person name="Puente X.S."/>
            <person name="Lopez-Otin C."/>
            <person name="Ordonez G.R."/>
            <person name="Eichler E.E."/>
            <person name="Chen L."/>
            <person name="Cheng Z."/>
            <person name="Deakin J.E."/>
            <person name="Alsop A."/>
            <person name="Thompson K."/>
            <person name="Kirby P."/>
            <person name="Papenfuss A.T."/>
            <person name="Wakefield M.J."/>
            <person name="Olender T."/>
            <person name="Lancet D."/>
            <person name="Huttley G.A."/>
            <person name="Smit A.F."/>
            <person name="Pask A."/>
            <person name="Temple-Smith P."/>
            <person name="Batzer M.A."/>
            <person name="Walker J.A."/>
            <person name="Konkel M.K."/>
            <person name="Harris R.S."/>
            <person name="Whittington C.M."/>
            <person name="Wong E.S."/>
            <person name="Gemmell N.J."/>
            <person name="Buschiazzo E."/>
            <person name="Vargas Jentzsch I.M."/>
            <person name="Merkel A."/>
            <person name="Schmitz J."/>
            <person name="Zemann A."/>
            <person name="Churakov G."/>
            <person name="Kriegs J.O."/>
            <person name="Brosius J."/>
            <person name="Murchison E.P."/>
            <person name="Sachidanandam R."/>
            <person name="Smith C."/>
            <person name="Hannon G.J."/>
            <person name="Tsend-Ayush E."/>
            <person name="McMillan D."/>
            <person name="Attenborough R."/>
            <person name="Rens W."/>
            <person name="Ferguson-Smith M."/>
            <person name="Lefevre C.M."/>
            <person name="Sharp J.A."/>
            <person name="Nicholas K.R."/>
            <person name="Ray D.A."/>
            <person name="Kube M."/>
            <person name="Reinhardt R."/>
            <person name="Pringle T.H."/>
            <person name="Taylor J."/>
            <person name="Jones R.C."/>
            <person name="Nixon B."/>
            <person name="Dacheux J.L."/>
            <person name="Niwa H."/>
            <person name="Sekita Y."/>
            <person name="Huang X."/>
            <person name="Stark A."/>
            <person name="Kheradpour P."/>
            <person name="Kellis M."/>
            <person name="Flicek P."/>
            <person name="Chen Y."/>
            <person name="Webber C."/>
            <person name="Hardison R."/>
            <person name="Nelson J."/>
            <person name="Hallsworth-Pepin K."/>
            <person name="Delehaunty K."/>
            <person name="Markovic C."/>
            <person name="Minx P."/>
            <person name="Feng Y."/>
            <person name="Kremitzki C."/>
            <person name="Mitreva M."/>
            <person name="Glasscock J."/>
            <person name="Wylie T."/>
            <person name="Wohldmann P."/>
            <person name="Thiru P."/>
            <person name="Nhan M.N."/>
            <person name="Pohl C.S."/>
            <person name="Smith S.M."/>
            <person name="Hou S."/>
            <person name="Nefedov M."/>
            <person name="de Jong P.J."/>
            <person name="Renfree M.B."/>
            <person name="Mardis E.R."/>
            <person name="Wilson R.K."/>
        </authorList>
    </citation>
    <scope>NUCLEOTIDE SEQUENCE [LARGE SCALE GENOMIC DNA]</scope>
    <source>
        <strain evidence="39 40">Glennie</strain>
    </source>
</reference>
<evidence type="ECO:0000256" key="6">
    <source>
        <dbReference type="ARBA" id="ARBA00022722"/>
    </source>
</evidence>
<dbReference type="AlphaFoldDB" id="A0A6I8NQV9"/>
<keyword evidence="14 37" id="KW-1133">Transmembrane helix</keyword>
<evidence type="ECO:0000256" key="33">
    <source>
        <dbReference type="ARBA" id="ARBA00049916"/>
    </source>
</evidence>
<comment type="subcellular location">
    <subcellularLocation>
        <location evidence="25">Early endosome membrane</location>
        <topology evidence="25">Single-pass type II membrane protein</topology>
    </subcellularLocation>
    <subcellularLocation>
        <location evidence="3">Endoplasmic reticulum membrane</location>
        <topology evidence="3">Single-pass type II membrane protein</topology>
    </subcellularLocation>
    <subcellularLocation>
        <location evidence="2">Golgi apparatus membrane</location>
        <topology evidence="2">Single-pass type II membrane protein</topology>
    </subcellularLocation>
    <subcellularLocation>
        <location evidence="24">Late endosome membrane</location>
        <topology evidence="24">Single-pass type II membrane protein</topology>
    </subcellularLocation>
    <subcellularLocation>
        <location evidence="1">Lysosome lumen</location>
    </subcellularLocation>
</comment>
<gene>
    <name evidence="39" type="primary">PLD3</name>
</gene>
<dbReference type="GeneTree" id="ENSGT00950000183059"/>
<keyword evidence="21" id="KW-0458">Lysosome</keyword>
<dbReference type="InterPro" id="IPR001736">
    <property type="entry name" value="PLipase_D/transphosphatidylase"/>
</dbReference>
<protein>
    <recommendedName>
        <fullName evidence="27">5'-3' exonuclease PLD3</fullName>
        <ecNumber evidence="26">3.1.16.1</ecNumber>
    </recommendedName>
    <alternativeName>
        <fullName evidence="36">(S,S)-bis(monoacylglycero)phosphate synthase PLD3</fullName>
    </alternativeName>
    <alternativeName>
        <fullName evidence="28">Phospholipase D3</fullName>
    </alternativeName>
</protein>
<keyword evidence="20" id="KW-0395">Inflammatory response</keyword>
<evidence type="ECO:0000256" key="29">
    <source>
        <dbReference type="ARBA" id="ARBA00049871"/>
    </source>
</evidence>
<keyword evidence="9" id="KW-0378">Hydrolase</keyword>
<evidence type="ECO:0000256" key="2">
    <source>
        <dbReference type="ARBA" id="ARBA00004323"/>
    </source>
</evidence>
<evidence type="ECO:0000256" key="37">
    <source>
        <dbReference type="SAM" id="Phobius"/>
    </source>
</evidence>
<evidence type="ECO:0000256" key="4">
    <source>
        <dbReference type="ARBA" id="ARBA00008664"/>
    </source>
</evidence>
<dbReference type="GO" id="GO:0031902">
    <property type="term" value="C:late endosome membrane"/>
    <property type="evidence" value="ECO:0007669"/>
    <property type="project" value="UniProtKB-SubCell"/>
</dbReference>
<evidence type="ECO:0000256" key="22">
    <source>
        <dbReference type="ARBA" id="ARBA00023264"/>
    </source>
</evidence>
<keyword evidence="16" id="KW-0443">Lipid metabolism</keyword>
<evidence type="ECO:0000256" key="24">
    <source>
        <dbReference type="ARBA" id="ARBA00037797"/>
    </source>
</evidence>
<proteinExistence type="inferred from homology"/>
<dbReference type="GO" id="GO:0043202">
    <property type="term" value="C:lysosomal lumen"/>
    <property type="evidence" value="ECO:0007669"/>
    <property type="project" value="UniProtKB-SubCell"/>
</dbReference>
<dbReference type="GeneID" id="100085374"/>
<organism evidence="39 40">
    <name type="scientific">Ornithorhynchus anatinus</name>
    <name type="common">Duckbill platypus</name>
    <dbReference type="NCBI Taxonomy" id="9258"/>
    <lineage>
        <taxon>Eukaryota</taxon>
        <taxon>Metazoa</taxon>
        <taxon>Chordata</taxon>
        <taxon>Craniata</taxon>
        <taxon>Vertebrata</taxon>
        <taxon>Euteleostomi</taxon>
        <taxon>Mammalia</taxon>
        <taxon>Monotremata</taxon>
        <taxon>Ornithorhynchidae</taxon>
        <taxon>Ornithorhynchus</taxon>
    </lineage>
</organism>
<dbReference type="KEGG" id="oaa:100085374"/>
<dbReference type="GO" id="GO:0006629">
    <property type="term" value="P:lipid metabolic process"/>
    <property type="evidence" value="ECO:0007669"/>
    <property type="project" value="UniProtKB-KW"/>
</dbReference>
<dbReference type="EC" id="3.1.16.1" evidence="26"/>
<keyword evidence="10" id="KW-0256">Endoplasmic reticulum</keyword>
<dbReference type="Gene3D" id="3.30.870.10">
    <property type="entry name" value="Endonuclease Chain A"/>
    <property type="match status" value="2"/>
</dbReference>
<comment type="similarity">
    <text evidence="4">Belongs to the phospholipase D family.</text>
</comment>
<name>A0A6I8NQV9_ORNAN</name>